<proteinExistence type="predicted"/>
<reference evidence="1" key="1">
    <citation type="journal article" date="2015" name="Proc. Natl. Acad. Sci. U.S.A.">
        <title>Networks of energetic and metabolic interactions define dynamics in microbial communities.</title>
        <authorList>
            <person name="Embree M."/>
            <person name="Liu J.K."/>
            <person name="Al-Bassam M.M."/>
            <person name="Zengler K."/>
        </authorList>
    </citation>
    <scope>NUCLEOTIDE SEQUENCE</scope>
</reference>
<gene>
    <name evidence="1" type="ORF">ASZ90_014980</name>
</gene>
<organism evidence="1">
    <name type="scientific">hydrocarbon metagenome</name>
    <dbReference type="NCBI Taxonomy" id="938273"/>
    <lineage>
        <taxon>unclassified sequences</taxon>
        <taxon>metagenomes</taxon>
        <taxon>ecological metagenomes</taxon>
    </lineage>
</organism>
<name>A0A0W8F3D1_9ZZZZ</name>
<dbReference type="AlphaFoldDB" id="A0A0W8F3D1"/>
<comment type="caution">
    <text evidence="1">The sequence shown here is derived from an EMBL/GenBank/DDBJ whole genome shotgun (WGS) entry which is preliminary data.</text>
</comment>
<dbReference type="EMBL" id="LNQE01001560">
    <property type="protein sequence ID" value="KUG15365.1"/>
    <property type="molecule type" value="Genomic_DNA"/>
</dbReference>
<accession>A0A0W8F3D1</accession>
<protein>
    <submittedName>
        <fullName evidence="1">Uncharacterized protein</fullName>
    </submittedName>
</protein>
<sequence>MAKIAEIESVIEFVAVINDNKDCLMAQDKHQENPGSLWFNIDVPKGHGISAGDRVRVTVEKI</sequence>
<evidence type="ECO:0000313" key="1">
    <source>
        <dbReference type="EMBL" id="KUG15365.1"/>
    </source>
</evidence>